<dbReference type="Gene3D" id="3.40.50.300">
    <property type="entry name" value="P-loop containing nucleotide triphosphate hydrolases"/>
    <property type="match status" value="1"/>
</dbReference>
<evidence type="ECO:0000256" key="12">
    <source>
        <dbReference type="ARBA" id="ARBA00048594"/>
    </source>
</evidence>
<comment type="catalytic activity">
    <reaction evidence="12 13">
        <text>GMP + ATP = GDP + ADP</text>
        <dbReference type="Rhea" id="RHEA:20780"/>
        <dbReference type="ChEBI" id="CHEBI:30616"/>
        <dbReference type="ChEBI" id="CHEBI:58115"/>
        <dbReference type="ChEBI" id="CHEBI:58189"/>
        <dbReference type="ChEBI" id="CHEBI:456216"/>
        <dbReference type="EC" id="2.7.4.8"/>
    </reaction>
</comment>
<dbReference type="InterPro" id="IPR008144">
    <property type="entry name" value="Guanylate_kin-like_dom"/>
</dbReference>
<dbReference type="PROSITE" id="PS50052">
    <property type="entry name" value="GUANYLATE_KINASE_2"/>
    <property type="match status" value="1"/>
</dbReference>
<dbReference type="InterPro" id="IPR017665">
    <property type="entry name" value="Guanylate_kinase"/>
</dbReference>
<dbReference type="Gene3D" id="3.30.63.10">
    <property type="entry name" value="Guanylate Kinase phosphate binding domain"/>
    <property type="match status" value="1"/>
</dbReference>
<feature type="domain" description="Guanylate kinase-like" evidence="14">
    <location>
        <begin position="3"/>
        <end position="181"/>
    </location>
</feature>
<evidence type="ECO:0000256" key="4">
    <source>
        <dbReference type="ARBA" id="ARBA00012961"/>
    </source>
</evidence>
<dbReference type="InterPro" id="IPR008145">
    <property type="entry name" value="GK/Ca_channel_bsu"/>
</dbReference>
<evidence type="ECO:0000256" key="10">
    <source>
        <dbReference type="ARBA" id="ARBA00022840"/>
    </source>
</evidence>
<evidence type="ECO:0000259" key="14">
    <source>
        <dbReference type="PROSITE" id="PS50052"/>
    </source>
</evidence>
<keyword evidence="6 13" id="KW-0963">Cytoplasm</keyword>
<dbReference type="CDD" id="cd00071">
    <property type="entry name" value="GMPK"/>
    <property type="match status" value="1"/>
</dbReference>
<keyword evidence="8 13" id="KW-0547">Nucleotide-binding</keyword>
<keyword evidence="16" id="KW-1185">Reference proteome</keyword>
<keyword evidence="10 13" id="KW-0067">ATP-binding</keyword>
<dbReference type="GO" id="GO:0004385">
    <property type="term" value="F:GMP kinase activity"/>
    <property type="evidence" value="ECO:0007669"/>
    <property type="project" value="UniProtKB-UniRule"/>
</dbReference>
<dbReference type="InterPro" id="IPR020590">
    <property type="entry name" value="Guanylate_kinase_CS"/>
</dbReference>
<dbReference type="NCBIfam" id="TIGR03263">
    <property type="entry name" value="guanyl_kin"/>
    <property type="match status" value="1"/>
</dbReference>
<evidence type="ECO:0000313" key="15">
    <source>
        <dbReference type="EMBL" id="EHR33919.1"/>
    </source>
</evidence>
<dbReference type="PATRIC" id="fig|883114.3.peg.845"/>
<reference evidence="15 16" key="1">
    <citation type="submission" date="2012-01" db="EMBL/GenBank/DDBJ databases">
        <title>The Genome Sequence of Helcococcus kunzii ATCC 51366.</title>
        <authorList>
            <consortium name="The Broad Institute Genome Sequencing Platform"/>
            <person name="Earl A."/>
            <person name="Ward D."/>
            <person name="Feldgarden M."/>
            <person name="Gevers D."/>
            <person name="Huys G."/>
            <person name="Young S.K."/>
            <person name="Zeng Q."/>
            <person name="Gargeya S."/>
            <person name="Fitzgerald M."/>
            <person name="Haas B."/>
            <person name="Abouelleil A."/>
            <person name="Alvarado L."/>
            <person name="Arachchi H.M."/>
            <person name="Berlin A."/>
            <person name="Chapman S.B."/>
            <person name="Gearin G."/>
            <person name="Goldberg J."/>
            <person name="Griggs A."/>
            <person name="Gujja S."/>
            <person name="Hansen M."/>
            <person name="Heiman D."/>
            <person name="Howarth C."/>
            <person name="Larimer J."/>
            <person name="Lui A."/>
            <person name="MacDonald P.J.P."/>
            <person name="McCowen C."/>
            <person name="Montmayeur A."/>
            <person name="Murphy C."/>
            <person name="Neiman D."/>
            <person name="Pearson M."/>
            <person name="Priest M."/>
            <person name="Roberts A."/>
            <person name="Saif S."/>
            <person name="Shea T."/>
            <person name="Sisk P."/>
            <person name="Stolte C."/>
            <person name="Sykes S."/>
            <person name="Wortman J."/>
            <person name="Nusbaum C."/>
            <person name="Birren B."/>
        </authorList>
    </citation>
    <scope>NUCLEOTIDE SEQUENCE [LARGE SCALE GENOMIC DNA]</scope>
    <source>
        <strain evidence="15 16">ATCC 51366</strain>
    </source>
</reference>
<dbReference type="Proteomes" id="UP000004191">
    <property type="component" value="Unassembled WGS sequence"/>
</dbReference>
<dbReference type="EMBL" id="AGEI01000021">
    <property type="protein sequence ID" value="EHR33919.1"/>
    <property type="molecule type" value="Genomic_DNA"/>
</dbReference>
<evidence type="ECO:0000256" key="11">
    <source>
        <dbReference type="ARBA" id="ARBA00030128"/>
    </source>
</evidence>
<dbReference type="STRING" id="883114.HMPREF9709_00855"/>
<dbReference type="EC" id="2.7.4.8" evidence="4 13"/>
<evidence type="ECO:0000256" key="2">
    <source>
        <dbReference type="ARBA" id="ARBA00004496"/>
    </source>
</evidence>
<comment type="caution">
    <text evidence="15">The sequence shown here is derived from an EMBL/GenBank/DDBJ whole genome shotgun (WGS) entry which is preliminary data.</text>
</comment>
<dbReference type="PANTHER" id="PTHR23117">
    <property type="entry name" value="GUANYLATE KINASE-RELATED"/>
    <property type="match status" value="1"/>
</dbReference>
<dbReference type="SUPFAM" id="SSF52540">
    <property type="entry name" value="P-loop containing nucleoside triphosphate hydrolases"/>
    <property type="match status" value="1"/>
</dbReference>
<evidence type="ECO:0000256" key="1">
    <source>
        <dbReference type="ARBA" id="ARBA00003531"/>
    </source>
</evidence>
<dbReference type="GeneID" id="96998851"/>
<evidence type="ECO:0000256" key="5">
    <source>
        <dbReference type="ARBA" id="ARBA00016296"/>
    </source>
</evidence>
<accession>H3NNE4</accession>
<proteinExistence type="inferred from homology"/>
<dbReference type="PANTHER" id="PTHR23117:SF13">
    <property type="entry name" value="GUANYLATE KINASE"/>
    <property type="match status" value="1"/>
</dbReference>
<keyword evidence="9 13" id="KW-0418">Kinase</keyword>
<dbReference type="OrthoDB" id="9808150at2"/>
<dbReference type="GO" id="GO:0005829">
    <property type="term" value="C:cytosol"/>
    <property type="evidence" value="ECO:0007669"/>
    <property type="project" value="TreeGrafter"/>
</dbReference>
<dbReference type="HOGENOM" id="CLU_001715_1_2_9"/>
<feature type="binding site" evidence="13">
    <location>
        <begin position="10"/>
        <end position="17"/>
    </location>
    <ligand>
        <name>ATP</name>
        <dbReference type="ChEBI" id="CHEBI:30616"/>
    </ligand>
</feature>
<evidence type="ECO:0000256" key="7">
    <source>
        <dbReference type="ARBA" id="ARBA00022679"/>
    </source>
</evidence>
<comment type="function">
    <text evidence="1 13">Essential for recycling GMP and indirectly, cGMP.</text>
</comment>
<evidence type="ECO:0000256" key="9">
    <source>
        <dbReference type="ARBA" id="ARBA00022777"/>
    </source>
</evidence>
<gene>
    <name evidence="13" type="primary">gmk</name>
    <name evidence="15" type="ORF">HMPREF9709_00855</name>
</gene>
<dbReference type="GO" id="GO:0005524">
    <property type="term" value="F:ATP binding"/>
    <property type="evidence" value="ECO:0007669"/>
    <property type="project" value="UniProtKB-UniRule"/>
</dbReference>
<organism evidence="15 16">
    <name type="scientific">Helcococcus kunzii ATCC 51366</name>
    <dbReference type="NCBI Taxonomy" id="883114"/>
    <lineage>
        <taxon>Bacteria</taxon>
        <taxon>Bacillati</taxon>
        <taxon>Bacillota</taxon>
        <taxon>Tissierellia</taxon>
        <taxon>Tissierellales</taxon>
        <taxon>Peptoniphilaceae</taxon>
        <taxon>Helcococcus</taxon>
    </lineage>
</organism>
<dbReference type="AlphaFoldDB" id="H3NNE4"/>
<dbReference type="HAMAP" id="MF_00328">
    <property type="entry name" value="Guanylate_kinase"/>
    <property type="match status" value="1"/>
</dbReference>
<dbReference type="eggNOG" id="COG0194">
    <property type="taxonomic scope" value="Bacteria"/>
</dbReference>
<evidence type="ECO:0000256" key="3">
    <source>
        <dbReference type="ARBA" id="ARBA00005790"/>
    </source>
</evidence>
<comment type="subcellular location">
    <subcellularLocation>
        <location evidence="2 13">Cytoplasm</location>
    </subcellularLocation>
</comment>
<evidence type="ECO:0000313" key="16">
    <source>
        <dbReference type="Proteomes" id="UP000004191"/>
    </source>
</evidence>
<evidence type="ECO:0000256" key="8">
    <source>
        <dbReference type="ARBA" id="ARBA00022741"/>
    </source>
</evidence>
<protein>
    <recommendedName>
        <fullName evidence="5 13">Guanylate kinase</fullName>
        <ecNumber evidence="4 13">2.7.4.8</ecNumber>
    </recommendedName>
    <alternativeName>
        <fullName evidence="11 13">GMP kinase</fullName>
    </alternativeName>
</protein>
<dbReference type="Pfam" id="PF00625">
    <property type="entry name" value="Guanylate_kin"/>
    <property type="match status" value="1"/>
</dbReference>
<comment type="similarity">
    <text evidence="3 13">Belongs to the guanylate kinase family.</text>
</comment>
<name>H3NNE4_9FIRM</name>
<dbReference type="PROSITE" id="PS00856">
    <property type="entry name" value="GUANYLATE_KINASE_1"/>
    <property type="match status" value="1"/>
</dbReference>
<dbReference type="SMART" id="SM00072">
    <property type="entry name" value="GuKc"/>
    <property type="match status" value="1"/>
</dbReference>
<dbReference type="FunFam" id="3.30.63.10:FF:000005">
    <property type="entry name" value="Guanylate kinase"/>
    <property type="match status" value="1"/>
</dbReference>
<dbReference type="InterPro" id="IPR027417">
    <property type="entry name" value="P-loop_NTPase"/>
</dbReference>
<sequence>MEGFLLVVSGPTAAGKGTIVKELLKIRKDVVQSISVTSRYKRINEEEGREYFFKTKEEFEQLIEEGQLLEYATVHGNYYGTPKKFVEENIKLGKVVILEIDVQGAQQVREKFDNQVSVFVIPPRKIDIENRLRHRVTETEEMIKIRLETAEREFDQIKYYDYFLVNDYVDVATKRLENIIDEEREEREKKYD</sequence>
<evidence type="ECO:0000256" key="13">
    <source>
        <dbReference type="HAMAP-Rule" id="MF_00328"/>
    </source>
</evidence>
<dbReference type="RefSeq" id="WP_005398256.1">
    <property type="nucleotide sequence ID" value="NZ_JH601088.1"/>
</dbReference>
<keyword evidence="7 13" id="KW-0808">Transferase</keyword>
<evidence type="ECO:0000256" key="6">
    <source>
        <dbReference type="ARBA" id="ARBA00022490"/>
    </source>
</evidence>